<feature type="transmembrane region" description="Helical" evidence="1">
    <location>
        <begin position="604"/>
        <end position="622"/>
    </location>
</feature>
<feature type="transmembrane region" description="Helical" evidence="1">
    <location>
        <begin position="381"/>
        <end position="404"/>
    </location>
</feature>
<keyword evidence="1" id="KW-0472">Membrane</keyword>
<dbReference type="SUPFAM" id="SSF82866">
    <property type="entry name" value="Multidrug efflux transporter AcrB transmembrane domain"/>
    <property type="match status" value="2"/>
</dbReference>
<name>A0A6S6T5S0_9BACT</name>
<feature type="transmembrane region" description="Helical" evidence="1">
    <location>
        <begin position="628"/>
        <end position="646"/>
    </location>
</feature>
<reference evidence="2" key="1">
    <citation type="submission" date="2020-01" db="EMBL/GenBank/DDBJ databases">
        <authorList>
            <person name="Meier V. D."/>
            <person name="Meier V D."/>
        </authorList>
    </citation>
    <scope>NUCLEOTIDE SEQUENCE</scope>
    <source>
        <strain evidence="2">HLG_WM_MAG_05</strain>
    </source>
</reference>
<keyword evidence="1" id="KW-1133">Transmembrane helix</keyword>
<accession>A0A6S6T5S0</accession>
<feature type="transmembrane region" description="Helical" evidence="1">
    <location>
        <begin position="248"/>
        <end position="268"/>
    </location>
</feature>
<evidence type="ECO:0000313" key="2">
    <source>
        <dbReference type="EMBL" id="CAA6818571.1"/>
    </source>
</evidence>
<sequence length="709" mass="81161">MKYHNFLIFIVSCLLLIIFQSYTQLSTSLLSVLPKGESKALIKSFEQTNNAKVLLLTIKGFDAQALVKIRSLEKALLSLSFVAPKTIQKNDNLEEHQKMYKILSHNLDEKKLSELEVSKSLQHLYEGMTSSFFPVHIDPVDPFELLDSSEEFGTETVEVAIKNGQLILPDYGYLTVLKLSSQSLEEHRQVYQEIHALLGEEKGLQVFSPLFYYVENSQVIMSDVNKIIWMALALLLVLYLYILKDFFLLVNTLMTLGTSAMVATIVLAQLYDEVSVFVFVFGISVSTIAIDYMFHHYVHGYYDGHKKEYNREVLFGFLTTISAFLILSFSSFLLIQQITIFSMLSLSISYLHFAFLYPQLKFKRFEVQGNHAIKSIFQMKVPLVNVKFLFIISILLLLLSFLWIRFDFDLKTLDYNNEALKEREAFFSKQLSMENKMTFAIKAQSIEALISEAKKIKEEMPLINLPLASLFTKEDYVKKQHLVKSLSILKERLEQEANRLGFKAVYFQNAYDLERGFVAYTYEDVQAYGIDIVKINDFYFSYGTLGQEAYQHLLNYEAVESLSLKEHFESALKASIEELLKLGLLALFVVVFLLYFFSKKSMITALIFLLFPLAMVSLYAYFTVLNILHLFMLFIILALGIDYAIYLTRVNDMLTKKAISYSLISSFAGFGVLVFSSVTALFSIGVVATIGIVAIFILLLLMKEDNNVS</sequence>
<evidence type="ECO:0000256" key="1">
    <source>
        <dbReference type="SAM" id="Phobius"/>
    </source>
</evidence>
<evidence type="ECO:0008006" key="3">
    <source>
        <dbReference type="Google" id="ProtNLM"/>
    </source>
</evidence>
<feature type="transmembrane region" description="Helical" evidence="1">
    <location>
        <begin position="579"/>
        <end position="597"/>
    </location>
</feature>
<protein>
    <recommendedName>
        <fullName evidence="3">Membrane protein, exporter</fullName>
    </recommendedName>
</protein>
<proteinExistence type="predicted"/>
<dbReference type="AlphaFoldDB" id="A0A6S6T5S0"/>
<feature type="transmembrane region" description="Helical" evidence="1">
    <location>
        <begin position="274"/>
        <end position="294"/>
    </location>
</feature>
<feature type="transmembrane region" description="Helical" evidence="1">
    <location>
        <begin position="340"/>
        <end position="360"/>
    </location>
</feature>
<organism evidence="2">
    <name type="scientific">uncultured Sulfurovum sp</name>
    <dbReference type="NCBI Taxonomy" id="269237"/>
    <lineage>
        <taxon>Bacteria</taxon>
        <taxon>Pseudomonadati</taxon>
        <taxon>Campylobacterota</taxon>
        <taxon>Epsilonproteobacteria</taxon>
        <taxon>Campylobacterales</taxon>
        <taxon>Sulfurovaceae</taxon>
        <taxon>Sulfurovum</taxon>
        <taxon>environmental samples</taxon>
    </lineage>
</organism>
<keyword evidence="1" id="KW-0812">Transmembrane</keyword>
<gene>
    <name evidence="2" type="ORF">HELGO_WM17546</name>
</gene>
<dbReference type="EMBL" id="CACVAU010000054">
    <property type="protein sequence ID" value="CAA6818571.1"/>
    <property type="molecule type" value="Genomic_DNA"/>
</dbReference>
<feature type="transmembrane region" description="Helical" evidence="1">
    <location>
        <begin position="227"/>
        <end position="243"/>
    </location>
</feature>
<feature type="transmembrane region" description="Helical" evidence="1">
    <location>
        <begin position="658"/>
        <end position="675"/>
    </location>
</feature>
<feature type="transmembrane region" description="Helical" evidence="1">
    <location>
        <begin position="314"/>
        <end position="334"/>
    </location>
</feature>
<feature type="transmembrane region" description="Helical" evidence="1">
    <location>
        <begin position="681"/>
        <end position="701"/>
    </location>
</feature>